<keyword evidence="5" id="KW-1185">Reference proteome</keyword>
<dbReference type="AlphaFoldDB" id="A0A835H196"/>
<dbReference type="GO" id="GO:0004185">
    <property type="term" value="F:serine-type carboxypeptidase activity"/>
    <property type="evidence" value="ECO:0007669"/>
    <property type="project" value="InterPro"/>
</dbReference>
<dbReference type="PANTHER" id="PTHR19305">
    <property type="entry name" value="SYNAPTOSOMAL ASSOCIATED PROTEIN"/>
    <property type="match status" value="1"/>
</dbReference>
<dbReference type="Gene3D" id="1.20.5.110">
    <property type="match status" value="1"/>
</dbReference>
<name>A0A835H196_9MAGN</name>
<gene>
    <name evidence="4" type="ORF">IFM89_004153</name>
</gene>
<dbReference type="OrthoDB" id="19261at2759"/>
<dbReference type="EMBL" id="JADFTS010000008">
    <property type="protein sequence ID" value="KAF9591455.1"/>
    <property type="molecule type" value="Genomic_DNA"/>
</dbReference>
<dbReference type="Gene3D" id="3.40.50.1820">
    <property type="entry name" value="alpha/beta hydrolase"/>
    <property type="match status" value="1"/>
</dbReference>
<dbReference type="SUPFAM" id="SSF53474">
    <property type="entry name" value="alpha/beta-Hydrolases"/>
    <property type="match status" value="1"/>
</dbReference>
<evidence type="ECO:0000256" key="2">
    <source>
        <dbReference type="ARBA" id="ARBA00009480"/>
    </source>
</evidence>
<dbReference type="InterPro" id="IPR001563">
    <property type="entry name" value="Peptidase_S10"/>
</dbReference>
<protein>
    <submittedName>
        <fullName evidence="4">Uncharacterized protein</fullName>
    </submittedName>
</protein>
<dbReference type="SUPFAM" id="SSF58038">
    <property type="entry name" value="SNARE fusion complex"/>
    <property type="match status" value="1"/>
</dbReference>
<reference evidence="4 5" key="1">
    <citation type="submission" date="2020-10" db="EMBL/GenBank/DDBJ databases">
        <title>The Coptis chinensis genome and diversification of protoberbering-type alkaloids.</title>
        <authorList>
            <person name="Wang B."/>
            <person name="Shu S."/>
            <person name="Song C."/>
            <person name="Liu Y."/>
        </authorList>
    </citation>
    <scope>NUCLEOTIDE SEQUENCE [LARGE SCALE GENOMIC DNA]</scope>
    <source>
        <strain evidence="4">HL-2020</strain>
        <tissue evidence="4">Leaf</tissue>
    </source>
</reference>
<evidence type="ECO:0000256" key="3">
    <source>
        <dbReference type="SAM" id="MobiDB-lite"/>
    </source>
</evidence>
<dbReference type="InterPro" id="IPR029058">
    <property type="entry name" value="AB_hydrolase_fold"/>
</dbReference>
<dbReference type="PANTHER" id="PTHR19305:SF9">
    <property type="entry name" value="SYNAPTOSOMAL-ASSOCIATED PROTEIN 29"/>
    <property type="match status" value="1"/>
</dbReference>
<dbReference type="Proteomes" id="UP000631114">
    <property type="component" value="Unassembled WGS sequence"/>
</dbReference>
<dbReference type="GO" id="GO:0005886">
    <property type="term" value="C:plasma membrane"/>
    <property type="evidence" value="ECO:0007669"/>
    <property type="project" value="TreeGrafter"/>
</dbReference>
<organism evidence="4 5">
    <name type="scientific">Coptis chinensis</name>
    <dbReference type="NCBI Taxonomy" id="261450"/>
    <lineage>
        <taxon>Eukaryota</taxon>
        <taxon>Viridiplantae</taxon>
        <taxon>Streptophyta</taxon>
        <taxon>Embryophyta</taxon>
        <taxon>Tracheophyta</taxon>
        <taxon>Spermatophyta</taxon>
        <taxon>Magnoliopsida</taxon>
        <taxon>Ranunculales</taxon>
        <taxon>Ranunculaceae</taxon>
        <taxon>Coptidoideae</taxon>
        <taxon>Coptis</taxon>
    </lineage>
</organism>
<feature type="region of interest" description="Disordered" evidence="3">
    <location>
        <begin position="97"/>
        <end position="120"/>
    </location>
</feature>
<evidence type="ECO:0000256" key="1">
    <source>
        <dbReference type="ARBA" id="ARBA00009431"/>
    </source>
</evidence>
<sequence length="191" mass="21584">MTSVIRRIGEPVKIAEDIRDDATKTLITLHRRGEQITRTHEYIANIDRDLGRLLGSLGGMFSKTWKPKKTKAIKGPVITRDDSFKRRGNHLEQREKLGLASVPKGRSNPRKPASKPTTALQKVELDKPDSAEQNVDGEIKSGDYVRVDDINDVQYFYYFVKSENKPTENPLLFWITGGPGCFVLTMGRVDI</sequence>
<dbReference type="Pfam" id="PF00450">
    <property type="entry name" value="Peptidase_S10"/>
    <property type="match status" value="1"/>
</dbReference>
<evidence type="ECO:0000313" key="5">
    <source>
        <dbReference type="Proteomes" id="UP000631114"/>
    </source>
</evidence>
<comment type="similarity">
    <text evidence="2">Belongs to the SNAP-25 family.</text>
</comment>
<comment type="similarity">
    <text evidence="1">Belongs to the peptidase S10 family.</text>
</comment>
<accession>A0A835H196</accession>
<dbReference type="GO" id="GO:0006508">
    <property type="term" value="P:proteolysis"/>
    <property type="evidence" value="ECO:0007669"/>
    <property type="project" value="InterPro"/>
</dbReference>
<comment type="caution">
    <text evidence="4">The sequence shown here is derived from an EMBL/GenBank/DDBJ whole genome shotgun (WGS) entry which is preliminary data.</text>
</comment>
<proteinExistence type="inferred from homology"/>
<evidence type="ECO:0000313" key="4">
    <source>
        <dbReference type="EMBL" id="KAF9591455.1"/>
    </source>
</evidence>